<dbReference type="Pfam" id="PF01258">
    <property type="entry name" value="zf-dskA_traR"/>
    <property type="match status" value="1"/>
</dbReference>
<accession>A0ABV2AYX3</accession>
<evidence type="ECO:0000313" key="6">
    <source>
        <dbReference type="EMBL" id="MES1928358.1"/>
    </source>
</evidence>
<evidence type="ECO:0000313" key="7">
    <source>
        <dbReference type="Proteomes" id="UP001460888"/>
    </source>
</evidence>
<keyword evidence="1" id="KW-0479">Metal-binding</keyword>
<gene>
    <name evidence="6" type="ORF">SADO_03845</name>
</gene>
<name>A0ABV2AYX3_9GAMM</name>
<dbReference type="Proteomes" id="UP001460888">
    <property type="component" value="Unassembled WGS sequence"/>
</dbReference>
<feature type="zinc finger region" description="dksA C4-type" evidence="4">
    <location>
        <begin position="89"/>
        <end position="113"/>
    </location>
</feature>
<feature type="domain" description="Zinc finger DksA/TraR C4-type" evidence="5">
    <location>
        <begin position="85"/>
        <end position="118"/>
    </location>
</feature>
<dbReference type="SUPFAM" id="SSF57716">
    <property type="entry name" value="Glucocorticoid receptor-like (DNA-binding domain)"/>
    <property type="match status" value="1"/>
</dbReference>
<keyword evidence="7" id="KW-1185">Reference proteome</keyword>
<proteinExistence type="predicted"/>
<dbReference type="RefSeq" id="WP_353109381.1">
    <property type="nucleotide sequence ID" value="NZ_APND01000001.1"/>
</dbReference>
<sequence>MANSTSHPPPQQLAARLDELETQTRAYLADSVSADDAVELDQTRQGRLSRMDAMQAQAMSKAARNRANQALQRIAGTRKRLGSPDFGLCTDCDEPIAPARLLHDPTTLRCLDCAAARE</sequence>
<evidence type="ECO:0000256" key="2">
    <source>
        <dbReference type="ARBA" id="ARBA00022771"/>
    </source>
</evidence>
<dbReference type="InterPro" id="IPR000962">
    <property type="entry name" value="Znf_DskA_TraR"/>
</dbReference>
<keyword evidence="3" id="KW-0862">Zinc</keyword>
<reference evidence="6 7" key="1">
    <citation type="submission" date="2013-03" db="EMBL/GenBank/DDBJ databases">
        <title>Salinisphaera dokdonensis CL-ES53 Genome Sequencing.</title>
        <authorList>
            <person name="Li C."/>
            <person name="Lai Q."/>
            <person name="Shao Z."/>
        </authorList>
    </citation>
    <scope>NUCLEOTIDE SEQUENCE [LARGE SCALE GENOMIC DNA]</scope>
    <source>
        <strain evidence="6 7">CL-ES53</strain>
    </source>
</reference>
<evidence type="ECO:0000259" key="5">
    <source>
        <dbReference type="Pfam" id="PF01258"/>
    </source>
</evidence>
<dbReference type="EMBL" id="APND01000001">
    <property type="protein sequence ID" value="MES1928358.1"/>
    <property type="molecule type" value="Genomic_DNA"/>
</dbReference>
<dbReference type="Gene3D" id="1.20.120.910">
    <property type="entry name" value="DksA, coiled-coil domain"/>
    <property type="match status" value="1"/>
</dbReference>
<protein>
    <submittedName>
        <fullName evidence="6">TraR/DksA family transcriptional regulator</fullName>
    </submittedName>
</protein>
<evidence type="ECO:0000256" key="1">
    <source>
        <dbReference type="ARBA" id="ARBA00022723"/>
    </source>
</evidence>
<evidence type="ECO:0000256" key="4">
    <source>
        <dbReference type="PROSITE-ProRule" id="PRU00510"/>
    </source>
</evidence>
<evidence type="ECO:0000256" key="3">
    <source>
        <dbReference type="ARBA" id="ARBA00022833"/>
    </source>
</evidence>
<comment type="caution">
    <text evidence="6">The sequence shown here is derived from an EMBL/GenBank/DDBJ whole genome shotgun (WGS) entry which is preliminary data.</text>
</comment>
<keyword evidence="2" id="KW-0863">Zinc-finger</keyword>
<organism evidence="6 7">
    <name type="scientific">Salinisphaera dokdonensis CL-ES53</name>
    <dbReference type="NCBI Taxonomy" id="1304272"/>
    <lineage>
        <taxon>Bacteria</taxon>
        <taxon>Pseudomonadati</taxon>
        <taxon>Pseudomonadota</taxon>
        <taxon>Gammaproteobacteria</taxon>
        <taxon>Salinisphaerales</taxon>
        <taxon>Salinisphaeraceae</taxon>
        <taxon>Salinisphaera</taxon>
    </lineage>
</organism>
<dbReference type="PROSITE" id="PS51128">
    <property type="entry name" value="ZF_DKSA_2"/>
    <property type="match status" value="1"/>
</dbReference>